<accession>A0A0F5YMX0</accession>
<name>A0A0F5YMX0_9CYAN</name>
<sequence length="181" mass="19937">MAYIVGTSFNDYRLGTSAIPYILELKEYNGDLLIGDSFSEGYTVLEGLGEMINDPLQLLPSFVFSPDLTFGHSPNYTETVVDENATSEVDILTSLRESEAQLLQGIEYLQTGRSLSELGFEGEGLESLQPEDLQGALSDVQEQIAYQLSLTEQPTETDNLPIGKQIFIIEEGTLISEELEA</sequence>
<evidence type="ECO:0000313" key="2">
    <source>
        <dbReference type="Proteomes" id="UP000033607"/>
    </source>
</evidence>
<protein>
    <submittedName>
        <fullName evidence="1">Uncharacterized protein</fullName>
    </submittedName>
</protein>
<dbReference type="EMBL" id="LATL02000201">
    <property type="protein sequence ID" value="KKD40017.1"/>
    <property type="molecule type" value="Genomic_DNA"/>
</dbReference>
<dbReference type="Proteomes" id="UP000033607">
    <property type="component" value="Unassembled WGS sequence"/>
</dbReference>
<dbReference type="RefSeq" id="WP_046276468.1">
    <property type="nucleotide sequence ID" value="NZ_LATL02000201.1"/>
</dbReference>
<evidence type="ECO:0000313" key="1">
    <source>
        <dbReference type="EMBL" id="KKD40017.1"/>
    </source>
</evidence>
<dbReference type="AlphaFoldDB" id="A0A0F5YMX0"/>
<reference evidence="1 2" key="1">
    <citation type="submission" date="2015-06" db="EMBL/GenBank/DDBJ databases">
        <title>Draft genome assembly of filamentous brackish cyanobacterium Limnoraphis robusta strain CS-951.</title>
        <authorList>
            <person name="Willis A."/>
            <person name="Parks M."/>
            <person name="Burford M.A."/>
        </authorList>
    </citation>
    <scope>NUCLEOTIDE SEQUENCE [LARGE SCALE GENOMIC DNA]</scope>
    <source>
        <strain evidence="1 2">CS-951</strain>
    </source>
</reference>
<gene>
    <name evidence="1" type="ORF">WN50_00180</name>
</gene>
<proteinExistence type="predicted"/>
<comment type="caution">
    <text evidence="1">The sequence shown here is derived from an EMBL/GenBank/DDBJ whole genome shotgun (WGS) entry which is preliminary data.</text>
</comment>
<organism evidence="1 2">
    <name type="scientific">Limnoraphis robusta CS-951</name>
    <dbReference type="NCBI Taxonomy" id="1637645"/>
    <lineage>
        <taxon>Bacteria</taxon>
        <taxon>Bacillati</taxon>
        <taxon>Cyanobacteriota</taxon>
        <taxon>Cyanophyceae</taxon>
        <taxon>Oscillatoriophycideae</taxon>
        <taxon>Oscillatoriales</taxon>
        <taxon>Sirenicapillariaceae</taxon>
        <taxon>Limnoraphis</taxon>
    </lineage>
</organism>